<dbReference type="InterPro" id="IPR001650">
    <property type="entry name" value="Helicase_C-like"/>
</dbReference>
<dbReference type="Pfam" id="PF00271">
    <property type="entry name" value="Helicase_C"/>
    <property type="match status" value="1"/>
</dbReference>
<feature type="domain" description="Helicase C-terminal" evidence="9">
    <location>
        <begin position="233"/>
        <end position="379"/>
    </location>
</feature>
<keyword evidence="2 11" id="KW-0378">Hydrolase</keyword>
<name>A0A840E8L1_9BACT</name>
<dbReference type="InterPro" id="IPR014001">
    <property type="entry name" value="Helicase_ATP-bd"/>
</dbReference>
<comment type="similarity">
    <text evidence="5">Belongs to the DEAD box helicase family.</text>
</comment>
<keyword evidence="12" id="KW-1185">Reference proteome</keyword>
<dbReference type="InterPro" id="IPR027417">
    <property type="entry name" value="P-loop_NTPase"/>
</dbReference>
<dbReference type="GO" id="GO:0003676">
    <property type="term" value="F:nucleic acid binding"/>
    <property type="evidence" value="ECO:0007669"/>
    <property type="project" value="InterPro"/>
</dbReference>
<accession>A0A840E8L1</accession>
<evidence type="ECO:0000256" key="2">
    <source>
        <dbReference type="ARBA" id="ARBA00022801"/>
    </source>
</evidence>
<dbReference type="Proteomes" id="UP000576209">
    <property type="component" value="Unassembled WGS sequence"/>
</dbReference>
<dbReference type="CDD" id="cd00268">
    <property type="entry name" value="DEADc"/>
    <property type="match status" value="1"/>
</dbReference>
<dbReference type="PROSITE" id="PS51195">
    <property type="entry name" value="Q_MOTIF"/>
    <property type="match status" value="1"/>
</dbReference>
<dbReference type="InterPro" id="IPR014014">
    <property type="entry name" value="RNA_helicase_DEAD_Q_motif"/>
</dbReference>
<feature type="compositionally biased region" description="Basic residues" evidence="7">
    <location>
        <begin position="428"/>
        <end position="446"/>
    </location>
</feature>
<dbReference type="Pfam" id="PF00270">
    <property type="entry name" value="DEAD"/>
    <property type="match status" value="1"/>
</dbReference>
<dbReference type="SMART" id="SM00490">
    <property type="entry name" value="HELICc"/>
    <property type="match status" value="1"/>
</dbReference>
<dbReference type="RefSeq" id="WP_183493670.1">
    <property type="nucleotide sequence ID" value="NZ_JACIFF010000001.1"/>
</dbReference>
<organism evidence="11 12">
    <name type="scientific">Neolewinella aquimaris</name>
    <dbReference type="NCBI Taxonomy" id="1835722"/>
    <lineage>
        <taxon>Bacteria</taxon>
        <taxon>Pseudomonadati</taxon>
        <taxon>Bacteroidota</taxon>
        <taxon>Saprospiria</taxon>
        <taxon>Saprospirales</taxon>
        <taxon>Lewinellaceae</taxon>
        <taxon>Neolewinella</taxon>
    </lineage>
</organism>
<keyword evidence="3 11" id="KW-0347">Helicase</keyword>
<evidence type="ECO:0000259" key="9">
    <source>
        <dbReference type="PROSITE" id="PS51194"/>
    </source>
</evidence>
<dbReference type="CDD" id="cd18787">
    <property type="entry name" value="SF2_C_DEAD"/>
    <property type="match status" value="1"/>
</dbReference>
<dbReference type="PROSITE" id="PS51194">
    <property type="entry name" value="HELICASE_CTER"/>
    <property type="match status" value="1"/>
</dbReference>
<dbReference type="GO" id="GO:0005524">
    <property type="term" value="F:ATP binding"/>
    <property type="evidence" value="ECO:0007669"/>
    <property type="project" value="UniProtKB-KW"/>
</dbReference>
<dbReference type="GO" id="GO:0016787">
    <property type="term" value="F:hydrolase activity"/>
    <property type="evidence" value="ECO:0007669"/>
    <property type="project" value="UniProtKB-KW"/>
</dbReference>
<dbReference type="PROSITE" id="PS51192">
    <property type="entry name" value="HELICASE_ATP_BIND_1"/>
    <property type="match status" value="1"/>
</dbReference>
<evidence type="ECO:0000259" key="10">
    <source>
        <dbReference type="PROSITE" id="PS51195"/>
    </source>
</evidence>
<comment type="caution">
    <text evidence="11">The sequence shown here is derived from an EMBL/GenBank/DDBJ whole genome shotgun (WGS) entry which is preliminary data.</text>
</comment>
<evidence type="ECO:0000256" key="4">
    <source>
        <dbReference type="ARBA" id="ARBA00022840"/>
    </source>
</evidence>
<evidence type="ECO:0000259" key="8">
    <source>
        <dbReference type="PROSITE" id="PS51192"/>
    </source>
</evidence>
<dbReference type="SMART" id="SM00487">
    <property type="entry name" value="DEXDc"/>
    <property type="match status" value="1"/>
</dbReference>
<keyword evidence="1" id="KW-0547">Nucleotide-binding</keyword>
<evidence type="ECO:0000256" key="5">
    <source>
        <dbReference type="ARBA" id="ARBA00038437"/>
    </source>
</evidence>
<evidence type="ECO:0000256" key="1">
    <source>
        <dbReference type="ARBA" id="ARBA00022741"/>
    </source>
</evidence>
<keyword evidence="4" id="KW-0067">ATP-binding</keyword>
<reference evidence="11 12" key="1">
    <citation type="submission" date="2020-08" db="EMBL/GenBank/DDBJ databases">
        <title>Genomic Encyclopedia of Type Strains, Phase IV (KMG-IV): sequencing the most valuable type-strain genomes for metagenomic binning, comparative biology and taxonomic classification.</title>
        <authorList>
            <person name="Goeker M."/>
        </authorList>
    </citation>
    <scope>NUCLEOTIDE SEQUENCE [LARGE SCALE GENOMIC DNA]</scope>
    <source>
        <strain evidence="11 12">DSM 105137</strain>
    </source>
</reference>
<dbReference type="SUPFAM" id="SSF52540">
    <property type="entry name" value="P-loop containing nucleoside triphosphate hydrolases"/>
    <property type="match status" value="1"/>
</dbReference>
<evidence type="ECO:0000256" key="3">
    <source>
        <dbReference type="ARBA" id="ARBA00022806"/>
    </source>
</evidence>
<protein>
    <submittedName>
        <fullName evidence="11">ATP-dependent RNA helicase RhlE</fullName>
        <ecNumber evidence="11">3.6.4.13</ecNumber>
    </submittedName>
</protein>
<dbReference type="InterPro" id="IPR044742">
    <property type="entry name" value="DEAD/DEAH_RhlB"/>
</dbReference>
<feature type="domain" description="DEAD-box RNA helicase Q" evidence="10">
    <location>
        <begin position="3"/>
        <end position="31"/>
    </location>
</feature>
<dbReference type="EC" id="3.6.4.13" evidence="11"/>
<proteinExistence type="inferred from homology"/>
<evidence type="ECO:0000313" key="12">
    <source>
        <dbReference type="Proteomes" id="UP000576209"/>
    </source>
</evidence>
<dbReference type="GO" id="GO:0003724">
    <property type="term" value="F:RNA helicase activity"/>
    <property type="evidence" value="ECO:0007669"/>
    <property type="project" value="UniProtKB-EC"/>
</dbReference>
<gene>
    <name evidence="11" type="ORF">GGR28_000007</name>
</gene>
<feature type="domain" description="Helicase ATP-binding" evidence="8">
    <location>
        <begin position="34"/>
        <end position="205"/>
    </location>
</feature>
<sequence length="446" mass="50397">MSVRFSDLNLSNPLLNALADLGLEHPTPIQERAFSVIMSGRDVVGIAQTGTGKTLAFLLPLLRLWKFQKHPYPQTLIVVPTRELVVQVVEEIEKLTAYMNVVTVGVYGGVNLKVNAAAVEQGCDIVVGTPGRLYDLVVIGSLKFKALKQLVIDEVDELLELGFLPQLTKLFDLLPERRQNLLFSATMTEEVDAIIADTFDFPETVEAAPTGTPLENIRQLDYRVPNFNTKINLLRHLLGDSETYHRVLVFTPGKKFADLIFDRLDEDFPEQIGVIHGNKSQNYRFRSLDRFQSGEHRILLATDLVSRGLDLSDVSHVINVDTPDLPENYMHRIGRTGRADRTGTAITFTTEAELPHLESIETLMDRRVEVLPFPEEVEISDTLIPEEMPVSNQPIPEVKIQVSPEGAFHEKKELNKKRPMTRQELQKHRSKLKSGKKRKKNRKGKK</sequence>
<evidence type="ECO:0000256" key="6">
    <source>
        <dbReference type="PROSITE-ProRule" id="PRU00552"/>
    </source>
</evidence>
<dbReference type="PANTHER" id="PTHR47959:SF1">
    <property type="entry name" value="ATP-DEPENDENT RNA HELICASE DBPA"/>
    <property type="match status" value="1"/>
</dbReference>
<dbReference type="GO" id="GO:0005829">
    <property type="term" value="C:cytosol"/>
    <property type="evidence" value="ECO:0007669"/>
    <property type="project" value="TreeGrafter"/>
</dbReference>
<dbReference type="InterPro" id="IPR050079">
    <property type="entry name" value="DEAD_box_RNA_helicase"/>
</dbReference>
<dbReference type="Gene3D" id="3.40.50.300">
    <property type="entry name" value="P-loop containing nucleotide triphosphate hydrolases"/>
    <property type="match status" value="2"/>
</dbReference>
<feature type="region of interest" description="Disordered" evidence="7">
    <location>
        <begin position="388"/>
        <end position="446"/>
    </location>
</feature>
<evidence type="ECO:0000313" key="11">
    <source>
        <dbReference type="EMBL" id="MBB4077406.1"/>
    </source>
</evidence>
<dbReference type="PANTHER" id="PTHR47959">
    <property type="entry name" value="ATP-DEPENDENT RNA HELICASE RHLE-RELATED"/>
    <property type="match status" value="1"/>
</dbReference>
<dbReference type="InterPro" id="IPR011545">
    <property type="entry name" value="DEAD/DEAH_box_helicase_dom"/>
</dbReference>
<dbReference type="EMBL" id="JACIFF010000001">
    <property type="protein sequence ID" value="MBB4077406.1"/>
    <property type="molecule type" value="Genomic_DNA"/>
</dbReference>
<dbReference type="AlphaFoldDB" id="A0A840E8L1"/>
<feature type="short sequence motif" description="Q motif" evidence="6">
    <location>
        <begin position="3"/>
        <end position="31"/>
    </location>
</feature>
<evidence type="ECO:0000256" key="7">
    <source>
        <dbReference type="SAM" id="MobiDB-lite"/>
    </source>
</evidence>